<evidence type="ECO:0000313" key="2">
    <source>
        <dbReference type="EMBL" id="GAL03999.1"/>
    </source>
</evidence>
<dbReference type="STRING" id="754436.JCM19237_2150"/>
<proteinExistence type="predicted"/>
<comment type="caution">
    <text evidence="2">The sequence shown here is derived from an EMBL/GenBank/DDBJ whole genome shotgun (WGS) entry which is preliminary data.</text>
</comment>
<dbReference type="GO" id="GO:0005524">
    <property type="term" value="F:ATP binding"/>
    <property type="evidence" value="ECO:0007669"/>
    <property type="project" value="InterPro"/>
</dbReference>
<dbReference type="GO" id="GO:0003676">
    <property type="term" value="F:nucleic acid binding"/>
    <property type="evidence" value="ECO:0007669"/>
    <property type="project" value="InterPro"/>
</dbReference>
<evidence type="ECO:0000313" key="3">
    <source>
        <dbReference type="Proteomes" id="UP000029227"/>
    </source>
</evidence>
<dbReference type="SUPFAM" id="SSF52540">
    <property type="entry name" value="P-loop containing nucleoside triphosphate hydrolases"/>
    <property type="match status" value="1"/>
</dbReference>
<keyword evidence="2" id="KW-0378">Hydrolase</keyword>
<evidence type="ECO:0000259" key="1">
    <source>
        <dbReference type="Pfam" id="PF00270"/>
    </source>
</evidence>
<dbReference type="Proteomes" id="UP000029227">
    <property type="component" value="Unassembled WGS sequence"/>
</dbReference>
<organism evidence="2 3">
    <name type="scientific">Photobacterium aphoticum</name>
    <dbReference type="NCBI Taxonomy" id="754436"/>
    <lineage>
        <taxon>Bacteria</taxon>
        <taxon>Pseudomonadati</taxon>
        <taxon>Pseudomonadota</taxon>
        <taxon>Gammaproteobacteria</taxon>
        <taxon>Vibrionales</taxon>
        <taxon>Vibrionaceae</taxon>
        <taxon>Photobacterium</taxon>
    </lineage>
</organism>
<gene>
    <name evidence="2" type="ORF">JCM19237_2150</name>
</gene>
<feature type="domain" description="DEAD/DEAH-box helicase" evidence="1">
    <location>
        <begin position="38"/>
        <end position="81"/>
    </location>
</feature>
<accession>A0A090QQD7</accession>
<protein>
    <submittedName>
        <fullName evidence="2">DEAD-box helicase-related protein</fullName>
    </submittedName>
</protein>
<dbReference type="InterPro" id="IPR011545">
    <property type="entry name" value="DEAD/DEAH_box_helicase_dom"/>
</dbReference>
<keyword evidence="2" id="KW-0067">ATP-binding</keyword>
<dbReference type="GO" id="GO:0004386">
    <property type="term" value="F:helicase activity"/>
    <property type="evidence" value="ECO:0007669"/>
    <property type="project" value="UniProtKB-KW"/>
</dbReference>
<dbReference type="Pfam" id="PF00270">
    <property type="entry name" value="DEAD"/>
    <property type="match status" value="1"/>
</dbReference>
<dbReference type="EMBL" id="BBMN01000003">
    <property type="protein sequence ID" value="GAL03999.1"/>
    <property type="molecule type" value="Genomic_DNA"/>
</dbReference>
<sequence>MQALSGKLLSSRVVHAMANPPKVLKEDYQFESSWFPYAHQHEAWQHLLQDEPRSVIVSSGTGSGKTECFLVPILSDIAARNSKAEGVEASFCIRSMP</sequence>
<reference evidence="2 3" key="1">
    <citation type="journal article" date="2014" name="Genome Announc.">
        <title>Draft Genome Sequences of Two Vibrionaceae Species, Vibrio ponticus C121 and Photobacterium aphoticum C119, Isolated as Coral Reef Microbiota.</title>
        <authorList>
            <person name="Al-saari N."/>
            <person name="Meirelles P.M."/>
            <person name="Mino S."/>
            <person name="Suda W."/>
            <person name="Oshima K."/>
            <person name="Hattori M."/>
            <person name="Ohkuma M."/>
            <person name="Thompson F.L."/>
            <person name="Gomez-Gil B."/>
            <person name="Sawabe T."/>
            <person name="Sawabe T."/>
        </authorList>
    </citation>
    <scope>NUCLEOTIDE SEQUENCE [LARGE SCALE GENOMIC DNA]</scope>
    <source>
        <strain evidence="2 3">JCM 19237</strain>
    </source>
</reference>
<keyword evidence="2" id="KW-0347">Helicase</keyword>
<dbReference type="eggNOG" id="COG1205">
    <property type="taxonomic scope" value="Bacteria"/>
</dbReference>
<dbReference type="AlphaFoldDB" id="A0A090QQD7"/>
<dbReference type="Gene3D" id="3.40.50.300">
    <property type="entry name" value="P-loop containing nucleotide triphosphate hydrolases"/>
    <property type="match status" value="1"/>
</dbReference>
<name>A0A090QQD7_9GAMM</name>
<dbReference type="InterPro" id="IPR027417">
    <property type="entry name" value="P-loop_NTPase"/>
</dbReference>
<keyword evidence="2" id="KW-0547">Nucleotide-binding</keyword>